<gene>
    <name evidence="2" type="ORF">METZ01_LOCUS40995</name>
</gene>
<feature type="compositionally biased region" description="Basic residues" evidence="1">
    <location>
        <begin position="101"/>
        <end position="110"/>
    </location>
</feature>
<reference evidence="2" key="1">
    <citation type="submission" date="2018-05" db="EMBL/GenBank/DDBJ databases">
        <authorList>
            <person name="Lanie J.A."/>
            <person name="Ng W.-L."/>
            <person name="Kazmierczak K.M."/>
            <person name="Andrzejewski T.M."/>
            <person name="Davidsen T.M."/>
            <person name="Wayne K.J."/>
            <person name="Tettelin H."/>
            <person name="Glass J.I."/>
            <person name="Rusch D."/>
            <person name="Podicherti R."/>
            <person name="Tsui H.-C.T."/>
            <person name="Winkler M.E."/>
        </authorList>
    </citation>
    <scope>NUCLEOTIDE SEQUENCE</scope>
</reference>
<protein>
    <submittedName>
        <fullName evidence="2">Uncharacterized protein</fullName>
    </submittedName>
</protein>
<sequence length="119" mass="12420">MVDDAMVAAAGRSAAADVGPRVRRLLAADIDEQRTGPLALVRHAVAYPASVLSAAGVAPVERDADAVRLFPDDAYDLSPASFAELHPDLRGPGLEWGAAKAHVHRRRHGAHPGFPDSGG</sequence>
<accession>A0A381R8W8</accession>
<evidence type="ECO:0000313" key="2">
    <source>
        <dbReference type="EMBL" id="SUZ88141.1"/>
    </source>
</evidence>
<dbReference type="EMBL" id="UINC01001756">
    <property type="protein sequence ID" value="SUZ88141.1"/>
    <property type="molecule type" value="Genomic_DNA"/>
</dbReference>
<feature type="region of interest" description="Disordered" evidence="1">
    <location>
        <begin position="100"/>
        <end position="119"/>
    </location>
</feature>
<dbReference type="AlphaFoldDB" id="A0A381R8W8"/>
<name>A0A381R8W8_9ZZZZ</name>
<proteinExistence type="predicted"/>
<evidence type="ECO:0000256" key="1">
    <source>
        <dbReference type="SAM" id="MobiDB-lite"/>
    </source>
</evidence>
<organism evidence="2">
    <name type="scientific">marine metagenome</name>
    <dbReference type="NCBI Taxonomy" id="408172"/>
    <lineage>
        <taxon>unclassified sequences</taxon>
        <taxon>metagenomes</taxon>
        <taxon>ecological metagenomes</taxon>
    </lineage>
</organism>